<accession>A0AAV1JTC5</accession>
<evidence type="ECO:0000256" key="4">
    <source>
        <dbReference type="ARBA" id="ARBA00023136"/>
    </source>
</evidence>
<feature type="transmembrane region" description="Helical" evidence="5">
    <location>
        <begin position="423"/>
        <end position="443"/>
    </location>
</feature>
<comment type="caution">
    <text evidence="6">The sequence shown here is derived from an EMBL/GenBank/DDBJ whole genome shotgun (WGS) entry which is preliminary data.</text>
</comment>
<evidence type="ECO:0008006" key="8">
    <source>
        <dbReference type="Google" id="ProtNLM"/>
    </source>
</evidence>
<keyword evidence="3 5" id="KW-1133">Transmembrane helix</keyword>
<evidence type="ECO:0000313" key="6">
    <source>
        <dbReference type="EMBL" id="CAK1551446.1"/>
    </source>
</evidence>
<dbReference type="InterPro" id="IPR011701">
    <property type="entry name" value="MFS"/>
</dbReference>
<dbReference type="PANTHER" id="PTHR23507:SF1">
    <property type="entry name" value="FI18259P1-RELATED"/>
    <property type="match status" value="1"/>
</dbReference>
<feature type="transmembrane region" description="Helical" evidence="5">
    <location>
        <begin position="173"/>
        <end position="193"/>
    </location>
</feature>
<evidence type="ECO:0000256" key="5">
    <source>
        <dbReference type="SAM" id="Phobius"/>
    </source>
</evidence>
<proteinExistence type="predicted"/>
<sequence>MPDKTTSELELTDIIRSTKNDDTAEKVTMQERLKKFLDFFTVEPFLFCYILPSIIVGVATQNLNMVKACQADLGYPESICENVVDNCNENDTVAACTESQKLVANMLAWSQPLQSSLPAIVILFVGAWSDKTGNRKALMLIPILGEIVSCIGLILATYFTHWPLWFTGLIESVPSALSGGMSIALMGSYSYLADVTSVDSRTFRLGLVGIIVTLGVPLGSSISGILVTTLGYYGVFSLGIVLYALGFLQTYFRVHDVKHEPLQGTFFSKVIQFFHPMNAWDTFSIVILSRGKKLLQILLIIFAHIVVIGPVFGEGPLLFYYLTSKYEMSVVDFSLFTTYSVLMGIVGTSIAVTLFSKILKMHDAIIGTISTTSKILGSFFYGLAPTTKWVYFSPILDIFGNSGTAIVRSLGTKVVEPDQVGKMCSLIGFVEAVIPVIYTPIYSQVYSSALDTFPGAHYLLGGAMTVPALFIFITLYIMHRREQKDVVKDPQAKEMHAHENDTVL</sequence>
<dbReference type="InterPro" id="IPR036259">
    <property type="entry name" value="MFS_trans_sf"/>
</dbReference>
<dbReference type="AlphaFoldDB" id="A0AAV1JTC5"/>
<evidence type="ECO:0000313" key="7">
    <source>
        <dbReference type="Proteomes" id="UP001497472"/>
    </source>
</evidence>
<dbReference type="GO" id="GO:0022857">
    <property type="term" value="F:transmembrane transporter activity"/>
    <property type="evidence" value="ECO:0007669"/>
    <property type="project" value="InterPro"/>
</dbReference>
<keyword evidence="7" id="KW-1185">Reference proteome</keyword>
<feature type="transmembrane region" description="Helical" evidence="5">
    <location>
        <begin position="364"/>
        <end position="383"/>
    </location>
</feature>
<comment type="subcellular location">
    <subcellularLocation>
        <location evidence="1">Membrane</location>
        <topology evidence="1">Multi-pass membrane protein</topology>
    </subcellularLocation>
</comment>
<feature type="transmembrane region" description="Helical" evidence="5">
    <location>
        <begin position="140"/>
        <end position="161"/>
    </location>
</feature>
<feature type="transmembrane region" description="Helical" evidence="5">
    <location>
        <begin position="109"/>
        <end position="128"/>
    </location>
</feature>
<dbReference type="EMBL" id="CAVLEF010000130">
    <property type="protein sequence ID" value="CAK1551446.1"/>
    <property type="molecule type" value="Genomic_DNA"/>
</dbReference>
<keyword evidence="4 5" id="KW-0472">Membrane</keyword>
<gene>
    <name evidence="6" type="ORF">LNINA_LOCUS10580</name>
</gene>
<feature type="transmembrane region" description="Helical" evidence="5">
    <location>
        <begin position="205"/>
        <end position="226"/>
    </location>
</feature>
<feature type="transmembrane region" description="Helical" evidence="5">
    <location>
        <begin position="294"/>
        <end position="313"/>
    </location>
</feature>
<dbReference type="Pfam" id="PF07690">
    <property type="entry name" value="MFS_1"/>
    <property type="match status" value="1"/>
</dbReference>
<reference evidence="6 7" key="1">
    <citation type="submission" date="2023-11" db="EMBL/GenBank/DDBJ databases">
        <authorList>
            <person name="Okamura Y."/>
        </authorList>
    </citation>
    <scope>NUCLEOTIDE SEQUENCE [LARGE SCALE GENOMIC DNA]</scope>
</reference>
<evidence type="ECO:0000256" key="2">
    <source>
        <dbReference type="ARBA" id="ARBA00022692"/>
    </source>
</evidence>
<evidence type="ECO:0000256" key="3">
    <source>
        <dbReference type="ARBA" id="ARBA00022989"/>
    </source>
</evidence>
<dbReference type="GO" id="GO:0016020">
    <property type="term" value="C:membrane"/>
    <property type="evidence" value="ECO:0007669"/>
    <property type="project" value="UniProtKB-SubCell"/>
</dbReference>
<feature type="transmembrane region" description="Helical" evidence="5">
    <location>
        <begin position="232"/>
        <end position="252"/>
    </location>
</feature>
<dbReference type="Gene3D" id="1.20.1250.20">
    <property type="entry name" value="MFS general substrate transporter like domains"/>
    <property type="match status" value="1"/>
</dbReference>
<feature type="transmembrane region" description="Helical" evidence="5">
    <location>
        <begin position="389"/>
        <end position="411"/>
    </location>
</feature>
<name>A0AAV1JTC5_9NEOP</name>
<evidence type="ECO:0000256" key="1">
    <source>
        <dbReference type="ARBA" id="ARBA00004141"/>
    </source>
</evidence>
<dbReference type="PANTHER" id="PTHR23507">
    <property type="entry name" value="ZGC:174356"/>
    <property type="match status" value="1"/>
</dbReference>
<dbReference type="SUPFAM" id="SSF103473">
    <property type="entry name" value="MFS general substrate transporter"/>
    <property type="match status" value="1"/>
</dbReference>
<feature type="transmembrane region" description="Helical" evidence="5">
    <location>
        <begin position="333"/>
        <end position="355"/>
    </location>
</feature>
<feature type="transmembrane region" description="Helical" evidence="5">
    <location>
        <begin position="36"/>
        <end position="58"/>
    </location>
</feature>
<dbReference type="Proteomes" id="UP001497472">
    <property type="component" value="Unassembled WGS sequence"/>
</dbReference>
<protein>
    <recommendedName>
        <fullName evidence="8">Proton-coupled folate transporter</fullName>
    </recommendedName>
</protein>
<feature type="transmembrane region" description="Helical" evidence="5">
    <location>
        <begin position="455"/>
        <end position="478"/>
    </location>
</feature>
<organism evidence="6 7">
    <name type="scientific">Leptosia nina</name>
    <dbReference type="NCBI Taxonomy" id="320188"/>
    <lineage>
        <taxon>Eukaryota</taxon>
        <taxon>Metazoa</taxon>
        <taxon>Ecdysozoa</taxon>
        <taxon>Arthropoda</taxon>
        <taxon>Hexapoda</taxon>
        <taxon>Insecta</taxon>
        <taxon>Pterygota</taxon>
        <taxon>Neoptera</taxon>
        <taxon>Endopterygota</taxon>
        <taxon>Lepidoptera</taxon>
        <taxon>Glossata</taxon>
        <taxon>Ditrysia</taxon>
        <taxon>Papilionoidea</taxon>
        <taxon>Pieridae</taxon>
        <taxon>Pierinae</taxon>
        <taxon>Leptosia</taxon>
    </lineage>
</organism>
<keyword evidence="2 5" id="KW-0812">Transmembrane</keyword>